<sequence length="128" mass="14743">MTKANLFPYRHYDAPPSHHTWNEINPILPKTQIEVLGPPPTPGTPDVLAELALEAGCQSFSWLKAKKDKDKIFFQNACMTIRQDGAYIEAGENDNVIEKKPVRCQQPLEYRWRKAEWMDYEPASPLCR</sequence>
<proteinExistence type="predicted"/>
<gene>
    <name evidence="1" type="ORF">DM484_00755</name>
</gene>
<comment type="caution">
    <text evidence="1">The sequence shown here is derived from an EMBL/GenBank/DDBJ whole genome shotgun (WGS) entry which is preliminary data.</text>
</comment>
<dbReference type="AlphaFoldDB" id="A0A2W4RWM1"/>
<accession>A0A2W4RWM1</accession>
<evidence type="ECO:0000313" key="1">
    <source>
        <dbReference type="EMBL" id="PZN86626.1"/>
    </source>
</evidence>
<name>A0A2W4RWM1_9GAMM</name>
<evidence type="ECO:0000313" key="2">
    <source>
        <dbReference type="Proteomes" id="UP000249396"/>
    </source>
</evidence>
<dbReference type="SUPFAM" id="SSF53850">
    <property type="entry name" value="Periplasmic binding protein-like II"/>
    <property type="match status" value="1"/>
</dbReference>
<organism evidence="1 2">
    <name type="scientific">Candidatus Methylumidiphilus alinenensis</name>
    <dbReference type="NCBI Taxonomy" id="2202197"/>
    <lineage>
        <taxon>Bacteria</taxon>
        <taxon>Pseudomonadati</taxon>
        <taxon>Pseudomonadota</taxon>
        <taxon>Gammaproteobacteria</taxon>
        <taxon>Methylococcales</taxon>
        <taxon>Candidatus Methylumidiphilus</taxon>
    </lineage>
</organism>
<dbReference type="Proteomes" id="UP000249396">
    <property type="component" value="Unassembled WGS sequence"/>
</dbReference>
<protein>
    <submittedName>
        <fullName evidence="1">Uncharacterized protein</fullName>
    </submittedName>
</protein>
<reference evidence="1 2" key="1">
    <citation type="journal article" date="2018" name="Aquat. Microb. Ecol.">
        <title>Gammaproteobacterial methanotrophs dominate.</title>
        <authorList>
            <person name="Rissanen A.J."/>
            <person name="Saarenheimo J."/>
            <person name="Tiirola M."/>
            <person name="Peura S."/>
            <person name="Aalto S.L."/>
            <person name="Karvinen A."/>
            <person name="Nykanen H."/>
        </authorList>
    </citation>
    <scope>NUCLEOTIDE SEQUENCE [LARGE SCALE GENOMIC DNA]</scope>
    <source>
        <strain evidence="1">AMbin10</strain>
    </source>
</reference>
<dbReference type="EMBL" id="QJPH01000071">
    <property type="protein sequence ID" value="PZN86626.1"/>
    <property type="molecule type" value="Genomic_DNA"/>
</dbReference>